<keyword evidence="3" id="KW-1185">Reference proteome</keyword>
<dbReference type="EMBL" id="JAEUBE010000375">
    <property type="protein sequence ID" value="KAH3663366.1"/>
    <property type="molecule type" value="Genomic_DNA"/>
</dbReference>
<name>A0A9P8T323_9ASCO</name>
<evidence type="ECO:0000313" key="2">
    <source>
        <dbReference type="EMBL" id="KAH3663366.1"/>
    </source>
</evidence>
<dbReference type="GeneID" id="70237320"/>
<feature type="compositionally biased region" description="Basic and acidic residues" evidence="1">
    <location>
        <begin position="288"/>
        <end position="297"/>
    </location>
</feature>
<reference evidence="2" key="1">
    <citation type="journal article" date="2021" name="Open Biol.">
        <title>Shared evolutionary footprints suggest mitochondrial oxidative damage underlies multiple complex I losses in fungi.</title>
        <authorList>
            <person name="Schikora-Tamarit M.A."/>
            <person name="Marcet-Houben M."/>
            <person name="Nosek J."/>
            <person name="Gabaldon T."/>
        </authorList>
    </citation>
    <scope>NUCLEOTIDE SEQUENCE</scope>
    <source>
        <strain evidence="2">CBS6075</strain>
    </source>
</reference>
<reference evidence="2" key="2">
    <citation type="submission" date="2021-01" db="EMBL/GenBank/DDBJ databases">
        <authorList>
            <person name="Schikora-Tamarit M.A."/>
        </authorList>
    </citation>
    <scope>NUCLEOTIDE SEQUENCE</scope>
    <source>
        <strain evidence="2">CBS6075</strain>
    </source>
</reference>
<comment type="caution">
    <text evidence="2">The sequence shown here is derived from an EMBL/GenBank/DDBJ whole genome shotgun (WGS) entry which is preliminary data.</text>
</comment>
<proteinExistence type="predicted"/>
<evidence type="ECO:0000256" key="1">
    <source>
        <dbReference type="SAM" id="MobiDB-lite"/>
    </source>
</evidence>
<protein>
    <submittedName>
        <fullName evidence="2">Uncharacterized protein</fullName>
    </submittedName>
</protein>
<organism evidence="2 3">
    <name type="scientific">Ogataea philodendri</name>
    <dbReference type="NCBI Taxonomy" id="1378263"/>
    <lineage>
        <taxon>Eukaryota</taxon>
        <taxon>Fungi</taxon>
        <taxon>Dikarya</taxon>
        <taxon>Ascomycota</taxon>
        <taxon>Saccharomycotina</taxon>
        <taxon>Pichiomycetes</taxon>
        <taxon>Pichiales</taxon>
        <taxon>Pichiaceae</taxon>
        <taxon>Ogataea</taxon>
    </lineage>
</organism>
<feature type="region of interest" description="Disordered" evidence="1">
    <location>
        <begin position="262"/>
        <end position="347"/>
    </location>
</feature>
<sequence length="517" mass="58519">MNEPSRCWKITNRNVHPGLQRLVSRGPSGRVVAKDDLEREVDQHSDGQVFSGEPFIKQFEVGCCLVGLECDLGHQVHQNEQFHVLQFDHVPHLLVHADQRSSARRLAVRRVDLGSGNPRVFVSVELFELDILWRSVFVDRQRVFWHEQRNQHRHQQVDPPPKRHVLAERQHALCTGGAPQVRVGKVRGVEGQEHGETEEIARVEADCLGRGRVTQRILGQDRQGPAVHGNVLRCTQQDQKEECVCEGVEVFLHIEHDVVDECSEHQQRESGNGLHGDDPGPSSADFLEETRVHDRRPQQFQRVGVRRQGEHSDLGVGELARFEQERHRPERKADGDSLDQVQHHQQKEPGTVLHGQVFLRGIKAMVEFWVIGHGFWSSLGGHVAMDARRRRVRVVVAFERVRVQWQHVRGLAHGKNNFANKSSPIKAYTYYFCEFRNSNTCVFASWVLTITTISPSEPTSYCRLPSFGYATFSSKESNHSFTLSMESTPARTCSSNSDALVLPSALASPSCVNSSTL</sequence>
<gene>
    <name evidence="2" type="ORF">OGAPHI_005356</name>
</gene>
<feature type="compositionally biased region" description="Basic and acidic residues" evidence="1">
    <location>
        <begin position="320"/>
        <end position="347"/>
    </location>
</feature>
<accession>A0A9P8T323</accession>
<evidence type="ECO:0000313" key="3">
    <source>
        <dbReference type="Proteomes" id="UP000769157"/>
    </source>
</evidence>
<dbReference type="RefSeq" id="XP_046059789.1">
    <property type="nucleotide sequence ID" value="XM_046206531.1"/>
</dbReference>
<dbReference type="Proteomes" id="UP000769157">
    <property type="component" value="Unassembled WGS sequence"/>
</dbReference>
<dbReference type="AlphaFoldDB" id="A0A9P8T323"/>